<dbReference type="GO" id="GO:0046677">
    <property type="term" value="P:response to antibiotic"/>
    <property type="evidence" value="ECO:0007669"/>
    <property type="project" value="TreeGrafter"/>
</dbReference>
<feature type="region of interest" description="Disordered" evidence="3">
    <location>
        <begin position="301"/>
        <end position="323"/>
    </location>
</feature>
<dbReference type="InterPro" id="IPR006143">
    <property type="entry name" value="RND_pump_MFP"/>
</dbReference>
<accession>A0A074T8Y6</accession>
<evidence type="ECO:0000259" key="4">
    <source>
        <dbReference type="Pfam" id="PF25917"/>
    </source>
</evidence>
<comment type="similarity">
    <text evidence="2">Belongs to the membrane fusion protein (MFP) (TC 8.A.1) family.</text>
</comment>
<dbReference type="Pfam" id="PF25944">
    <property type="entry name" value="Beta-barrel_RND"/>
    <property type="match status" value="1"/>
</dbReference>
<keyword evidence="8" id="KW-1185">Reference proteome</keyword>
<evidence type="ECO:0000259" key="5">
    <source>
        <dbReference type="Pfam" id="PF25944"/>
    </source>
</evidence>
<dbReference type="NCBIfam" id="TIGR01730">
    <property type="entry name" value="RND_mfp"/>
    <property type="match status" value="1"/>
</dbReference>
<evidence type="ECO:0000256" key="2">
    <source>
        <dbReference type="ARBA" id="ARBA00009477"/>
    </source>
</evidence>
<dbReference type="AlphaFoldDB" id="A0A074T8Y6"/>
<dbReference type="Gene3D" id="2.40.30.170">
    <property type="match status" value="1"/>
</dbReference>
<feature type="domain" description="Multidrug resistance protein MdtA-like barrel-sandwich hybrid" evidence="4">
    <location>
        <begin position="4"/>
        <end position="128"/>
    </location>
</feature>
<name>A0A074T8Y6_9RHOB</name>
<dbReference type="Gene3D" id="2.40.50.100">
    <property type="match status" value="1"/>
</dbReference>
<dbReference type="InterPro" id="IPR058627">
    <property type="entry name" value="MdtA-like_C"/>
</dbReference>
<dbReference type="PANTHER" id="PTHR30158:SF3">
    <property type="entry name" value="MULTIDRUG EFFLUX PUMP SUBUNIT ACRA-RELATED"/>
    <property type="match status" value="1"/>
</dbReference>
<dbReference type="Gene3D" id="2.40.420.20">
    <property type="match status" value="1"/>
</dbReference>
<dbReference type="GO" id="GO:0022857">
    <property type="term" value="F:transmembrane transporter activity"/>
    <property type="evidence" value="ECO:0007669"/>
    <property type="project" value="InterPro"/>
</dbReference>
<dbReference type="Pfam" id="PF25917">
    <property type="entry name" value="BSH_RND"/>
    <property type="match status" value="1"/>
</dbReference>
<feature type="compositionally biased region" description="Low complexity" evidence="3">
    <location>
        <begin position="311"/>
        <end position="323"/>
    </location>
</feature>
<dbReference type="Proteomes" id="UP000027725">
    <property type="component" value="Unassembled WGS sequence"/>
</dbReference>
<proteinExistence type="inferred from homology"/>
<comment type="subcellular location">
    <subcellularLocation>
        <location evidence="1">Cell envelope</location>
    </subcellularLocation>
</comment>
<dbReference type="EMBL" id="JHEH01000043">
    <property type="protein sequence ID" value="KEP68179.1"/>
    <property type="molecule type" value="Genomic_DNA"/>
</dbReference>
<evidence type="ECO:0000256" key="1">
    <source>
        <dbReference type="ARBA" id="ARBA00004196"/>
    </source>
</evidence>
<feature type="domain" description="Multidrug resistance protein MdtA-like C-terminal permuted SH3" evidence="6">
    <location>
        <begin position="226"/>
        <end position="283"/>
    </location>
</feature>
<dbReference type="InterPro" id="IPR058626">
    <property type="entry name" value="MdtA-like_b-barrel"/>
</dbReference>
<dbReference type="Gene3D" id="1.10.287.470">
    <property type="entry name" value="Helix hairpin bin"/>
    <property type="match status" value="1"/>
</dbReference>
<feature type="domain" description="Multidrug resistance protein MdtA-like beta-barrel" evidence="5">
    <location>
        <begin position="132"/>
        <end position="221"/>
    </location>
</feature>
<dbReference type="GO" id="GO:0005886">
    <property type="term" value="C:plasma membrane"/>
    <property type="evidence" value="ECO:0007669"/>
    <property type="project" value="TreeGrafter"/>
</dbReference>
<dbReference type="PANTHER" id="PTHR30158">
    <property type="entry name" value="ACRA/E-RELATED COMPONENT OF DRUG EFFLUX TRANSPORTER"/>
    <property type="match status" value="1"/>
</dbReference>
<dbReference type="STRING" id="1185766.SAMN05216224_11824"/>
<dbReference type="InterPro" id="IPR058625">
    <property type="entry name" value="MdtA-like_BSH"/>
</dbReference>
<organism evidence="7 8">
    <name type="scientific">Thioclava dalianensis</name>
    <dbReference type="NCBI Taxonomy" id="1185766"/>
    <lineage>
        <taxon>Bacteria</taxon>
        <taxon>Pseudomonadati</taxon>
        <taxon>Pseudomonadota</taxon>
        <taxon>Alphaproteobacteria</taxon>
        <taxon>Rhodobacterales</taxon>
        <taxon>Paracoccaceae</taxon>
        <taxon>Thioclava</taxon>
    </lineage>
</organism>
<comment type="caution">
    <text evidence="7">The sequence shown here is derived from an EMBL/GenBank/DDBJ whole genome shotgun (WGS) entry which is preliminary data.</text>
</comment>
<dbReference type="Pfam" id="PF25967">
    <property type="entry name" value="RND-MFP_C"/>
    <property type="match status" value="1"/>
</dbReference>
<dbReference type="eggNOG" id="COG0845">
    <property type="taxonomic scope" value="Bacteria"/>
</dbReference>
<evidence type="ECO:0000313" key="8">
    <source>
        <dbReference type="Proteomes" id="UP000027725"/>
    </source>
</evidence>
<sequence length="323" mass="33902">MLYTSGKKLQAGDPMFQLDTATYQATVDSDQAALDKAQAAIPTDQANYDRALKLEGQGYTAAQVAGYKSTLEEDQASVKAAQAALDYAKVQLGWTTVRSPIAGYPAVPSVTDGNVVTASQNTALTTVTRLDPIEVDVLEPSASILSIRKLVDEGKMTPSSQIVAKLTLENGEVYTSTGQLVAPAPTVSTTTGTVSIRFRFDNPHRQILPGMFLHAQVQLGTVQGFLIPQEAANVTSDGKITVFLEKNGRAASQTLTETGSYQNQWVVTSGLEDGDKLIVDGLKYMGAGRPVAPVPATVGKDGAVTRQNGGANAKSAAPAAAKN</sequence>
<protein>
    <submittedName>
        <fullName evidence="7">RND transporter</fullName>
    </submittedName>
</protein>
<evidence type="ECO:0000313" key="7">
    <source>
        <dbReference type="EMBL" id="KEP68179.1"/>
    </source>
</evidence>
<dbReference type="SUPFAM" id="SSF111369">
    <property type="entry name" value="HlyD-like secretion proteins"/>
    <property type="match status" value="1"/>
</dbReference>
<reference evidence="7 8" key="1">
    <citation type="submission" date="2014-03" db="EMBL/GenBank/DDBJ databases">
        <title>The draft genome sequence of Thioclava dalianensis DLFJ1-1.</title>
        <authorList>
            <person name="Lai Q."/>
            <person name="Shao Z."/>
        </authorList>
    </citation>
    <scope>NUCLEOTIDE SEQUENCE [LARGE SCALE GENOMIC DNA]</scope>
    <source>
        <strain evidence="7 8">DLFJ1-1</strain>
    </source>
</reference>
<dbReference type="RefSeq" id="WP_051693683.1">
    <property type="nucleotide sequence ID" value="NZ_FOVB01000018.1"/>
</dbReference>
<evidence type="ECO:0000256" key="3">
    <source>
        <dbReference type="SAM" id="MobiDB-lite"/>
    </source>
</evidence>
<evidence type="ECO:0000259" key="6">
    <source>
        <dbReference type="Pfam" id="PF25967"/>
    </source>
</evidence>
<gene>
    <name evidence="7" type="ORF">DL1_14620</name>
</gene>